<evidence type="ECO:0000313" key="2">
    <source>
        <dbReference type="Proteomes" id="UP001161388"/>
    </source>
</evidence>
<protein>
    <submittedName>
        <fullName evidence="1">Uncharacterized protein</fullName>
    </submittedName>
</protein>
<gene>
    <name evidence="1" type="ORF">GCM10007927_09060</name>
</gene>
<reference evidence="1" key="2">
    <citation type="submission" date="2023-01" db="EMBL/GenBank/DDBJ databases">
        <title>Draft genome sequence of Sulfitobacter pacificus strain NBRC 109915.</title>
        <authorList>
            <person name="Sun Q."/>
            <person name="Mori K."/>
        </authorList>
    </citation>
    <scope>NUCLEOTIDE SEQUENCE</scope>
    <source>
        <strain evidence="1">NBRC 109915</strain>
    </source>
</reference>
<evidence type="ECO:0000313" key="1">
    <source>
        <dbReference type="EMBL" id="GLQ26103.1"/>
    </source>
</evidence>
<reference evidence="1" key="1">
    <citation type="journal article" date="2014" name="Int. J. Syst. Evol. Microbiol.">
        <title>Complete genome of a new Firmicutes species belonging to the dominant human colonic microbiota ('Ruminococcus bicirculans') reveals two chromosomes and a selective capacity to utilize plant glucans.</title>
        <authorList>
            <consortium name="NISC Comparative Sequencing Program"/>
            <person name="Wegmann U."/>
            <person name="Louis P."/>
            <person name="Goesmann A."/>
            <person name="Henrissat B."/>
            <person name="Duncan S.H."/>
            <person name="Flint H.J."/>
        </authorList>
    </citation>
    <scope>NUCLEOTIDE SEQUENCE</scope>
    <source>
        <strain evidence="1">NBRC 109915</strain>
    </source>
</reference>
<name>A0ABQ5VG98_9RHOB</name>
<keyword evidence="2" id="KW-1185">Reference proteome</keyword>
<sequence>MSLEAWGDENPYDADYDSWSDRAMEAGWEDLEDHSPGAVAILRERERQETKEGWSPEHDDEHTDCSMAMVAALYAAPDPIYTAEVIKGDNDRPYFFGFDDPWPSNWDDDWDKRQVHDRRRQLVIAGALIAAEIDRLDRLEKTAT</sequence>
<organism evidence="1 2">
    <name type="scientific">Sulfitobacter pacificus</name>
    <dbReference type="NCBI Taxonomy" id="1499314"/>
    <lineage>
        <taxon>Bacteria</taxon>
        <taxon>Pseudomonadati</taxon>
        <taxon>Pseudomonadota</taxon>
        <taxon>Alphaproteobacteria</taxon>
        <taxon>Rhodobacterales</taxon>
        <taxon>Roseobacteraceae</taxon>
        <taxon>Sulfitobacter</taxon>
    </lineage>
</organism>
<accession>A0ABQ5VG98</accession>
<proteinExistence type="predicted"/>
<dbReference type="EMBL" id="BSNL01000001">
    <property type="protein sequence ID" value="GLQ26103.1"/>
    <property type="molecule type" value="Genomic_DNA"/>
</dbReference>
<dbReference type="RefSeq" id="WP_284370979.1">
    <property type="nucleotide sequence ID" value="NZ_BSNL01000001.1"/>
</dbReference>
<dbReference type="Proteomes" id="UP001161388">
    <property type="component" value="Unassembled WGS sequence"/>
</dbReference>
<comment type="caution">
    <text evidence="1">The sequence shown here is derived from an EMBL/GenBank/DDBJ whole genome shotgun (WGS) entry which is preliminary data.</text>
</comment>